<dbReference type="GO" id="GO:0050853">
    <property type="term" value="P:B cell receptor signaling pathway"/>
    <property type="evidence" value="ECO:0007669"/>
    <property type="project" value="TreeGrafter"/>
</dbReference>
<evidence type="ECO:0000313" key="4">
    <source>
        <dbReference type="Ensembl" id="ENSSLUP00000046840.1"/>
    </source>
</evidence>
<organism evidence="4 5">
    <name type="scientific">Sander lucioperca</name>
    <name type="common">Pike-perch</name>
    <name type="synonym">Perca lucioperca</name>
    <dbReference type="NCBI Taxonomy" id="283035"/>
    <lineage>
        <taxon>Eukaryota</taxon>
        <taxon>Metazoa</taxon>
        <taxon>Chordata</taxon>
        <taxon>Craniata</taxon>
        <taxon>Vertebrata</taxon>
        <taxon>Euteleostomi</taxon>
        <taxon>Actinopterygii</taxon>
        <taxon>Neopterygii</taxon>
        <taxon>Teleostei</taxon>
        <taxon>Neoteleostei</taxon>
        <taxon>Acanthomorphata</taxon>
        <taxon>Eupercaria</taxon>
        <taxon>Perciformes</taxon>
        <taxon>Percoidei</taxon>
        <taxon>Percidae</taxon>
        <taxon>Luciopercinae</taxon>
        <taxon>Sander</taxon>
    </lineage>
</organism>
<dbReference type="PANTHER" id="PTHR14334:SF1">
    <property type="entry name" value="B-CELL ANTIGEN RECEPTOR COMPLEX-ASSOCIATED PROTEIN ALPHA CHAIN"/>
    <property type="match status" value="1"/>
</dbReference>
<reference evidence="4" key="2">
    <citation type="submission" date="2025-09" db="UniProtKB">
        <authorList>
            <consortium name="Ensembl"/>
        </authorList>
    </citation>
    <scope>IDENTIFICATION</scope>
</reference>
<accession>A0A8C9ZZX0</accession>
<sequence>TFVNAMGAVTNILLCSFVVGIAQNKVTLEPDRPFLRIQVSQRAVLECCYSTSASVTFTWIKHSPNKTQAPQHVEPGSETAQDSKIDKSCGTLTFRRVQLNDSGLYQCWLNGSDFSILSHGTYLQVYKPMEKTINLSESTKNKILTAEGVLLLLCVLVPSVALLFQSKRLNELEKKKAKKEEENIYQGLNLDDCCSTYDQIERSQAHGPYQDVVNIKEEEEQIQLEKP</sequence>
<proteinExistence type="predicted"/>
<dbReference type="PROSITE" id="PS50835">
    <property type="entry name" value="IG_LIKE"/>
    <property type="match status" value="1"/>
</dbReference>
<dbReference type="GO" id="GO:0009897">
    <property type="term" value="C:external side of plasma membrane"/>
    <property type="evidence" value="ECO:0007669"/>
    <property type="project" value="TreeGrafter"/>
</dbReference>
<dbReference type="InterPro" id="IPR003599">
    <property type="entry name" value="Ig_sub"/>
</dbReference>
<feature type="domain" description="Ig-like" evidence="3">
    <location>
        <begin position="30"/>
        <end position="107"/>
    </location>
</feature>
<reference evidence="4" key="1">
    <citation type="submission" date="2025-08" db="UniProtKB">
        <authorList>
            <consortium name="Ensembl"/>
        </authorList>
    </citation>
    <scope>IDENTIFICATION</scope>
</reference>
<dbReference type="Gene3D" id="2.60.40.10">
    <property type="entry name" value="Immunoglobulins"/>
    <property type="match status" value="1"/>
</dbReference>
<gene>
    <name evidence="4" type="primary">cd79a</name>
</gene>
<keyword evidence="1" id="KW-0393">Immunoglobulin domain</keyword>
<dbReference type="InterPro" id="IPR013106">
    <property type="entry name" value="Ig_V-set"/>
</dbReference>
<keyword evidence="2" id="KW-0732">Signal</keyword>
<dbReference type="SUPFAM" id="SSF48726">
    <property type="entry name" value="Immunoglobulin"/>
    <property type="match status" value="1"/>
</dbReference>
<evidence type="ECO:0000256" key="2">
    <source>
        <dbReference type="SAM" id="SignalP"/>
    </source>
</evidence>
<evidence type="ECO:0000259" key="3">
    <source>
        <dbReference type="PROSITE" id="PS50835"/>
    </source>
</evidence>
<dbReference type="GeneTree" id="ENSGT00940000154363"/>
<dbReference type="AlphaFoldDB" id="A0A8C9ZZX0"/>
<dbReference type="SMART" id="SM00409">
    <property type="entry name" value="IG"/>
    <property type="match status" value="1"/>
</dbReference>
<dbReference type="Pfam" id="PF07686">
    <property type="entry name" value="V-set"/>
    <property type="match status" value="1"/>
</dbReference>
<dbReference type="InterPro" id="IPR013783">
    <property type="entry name" value="Ig-like_fold"/>
</dbReference>
<feature type="signal peptide" evidence="2">
    <location>
        <begin position="1"/>
        <end position="22"/>
    </location>
</feature>
<keyword evidence="5" id="KW-1185">Reference proteome</keyword>
<evidence type="ECO:0000313" key="5">
    <source>
        <dbReference type="Proteomes" id="UP000694568"/>
    </source>
</evidence>
<name>A0A8C9ZZX0_SANLU</name>
<dbReference type="InterPro" id="IPR036179">
    <property type="entry name" value="Ig-like_dom_sf"/>
</dbReference>
<feature type="chain" id="PRO_5034994795" evidence="2">
    <location>
        <begin position="23"/>
        <end position="227"/>
    </location>
</feature>
<protein>
    <submittedName>
        <fullName evidence="4">CD79a molecule, immunoglobulin-associated alpha</fullName>
    </submittedName>
</protein>
<dbReference type="Proteomes" id="UP000694568">
    <property type="component" value="Unplaced"/>
</dbReference>
<dbReference type="GO" id="GO:0030183">
    <property type="term" value="P:B cell differentiation"/>
    <property type="evidence" value="ECO:0007669"/>
    <property type="project" value="TreeGrafter"/>
</dbReference>
<dbReference type="InterPro" id="IPR007110">
    <property type="entry name" value="Ig-like_dom"/>
</dbReference>
<dbReference type="PANTHER" id="PTHR14334">
    <property type="entry name" value="B-CELL ANTIGEN RECEPTOR COMPLEX-ASSOCIATED PROTEIN"/>
    <property type="match status" value="1"/>
</dbReference>
<dbReference type="Ensembl" id="ENSSLUT00000048280.1">
    <property type="protein sequence ID" value="ENSSLUP00000046840.1"/>
    <property type="gene ID" value="ENSSLUG00000020633.1"/>
</dbReference>
<evidence type="ECO:0000256" key="1">
    <source>
        <dbReference type="ARBA" id="ARBA00023319"/>
    </source>
</evidence>
<dbReference type="GO" id="GO:0019815">
    <property type="term" value="C:B cell receptor complex"/>
    <property type="evidence" value="ECO:0007669"/>
    <property type="project" value="TreeGrafter"/>
</dbReference>